<accession>A0ABT0UI24</accession>
<evidence type="ECO:0008006" key="4">
    <source>
        <dbReference type="Google" id="ProtNLM"/>
    </source>
</evidence>
<dbReference type="RefSeq" id="WP_250918471.1">
    <property type="nucleotide sequence ID" value="NZ_JAMQAW010000007.1"/>
</dbReference>
<comment type="caution">
    <text evidence="2">The sequence shown here is derived from an EMBL/GenBank/DDBJ whole genome shotgun (WGS) entry which is preliminary data.</text>
</comment>
<protein>
    <recommendedName>
        <fullName evidence="4">Secreted protein</fullName>
    </recommendedName>
</protein>
<keyword evidence="3" id="KW-1185">Reference proteome</keyword>
<gene>
    <name evidence="2" type="ORF">NBG84_07255</name>
</gene>
<evidence type="ECO:0000313" key="2">
    <source>
        <dbReference type="EMBL" id="MCM2388113.1"/>
    </source>
</evidence>
<proteinExistence type="predicted"/>
<feature type="transmembrane region" description="Helical" evidence="1">
    <location>
        <begin position="41"/>
        <end position="64"/>
    </location>
</feature>
<keyword evidence="1" id="KW-0812">Transmembrane</keyword>
<keyword evidence="1" id="KW-1133">Transmembrane helix</keyword>
<reference evidence="2" key="1">
    <citation type="submission" date="2022-06" db="EMBL/GenBank/DDBJ databases">
        <title>Genome public.</title>
        <authorList>
            <person name="Sun Q."/>
        </authorList>
    </citation>
    <scope>NUCLEOTIDE SEQUENCE</scope>
    <source>
        <strain evidence="2">CWNU-1</strain>
    </source>
</reference>
<dbReference type="Proteomes" id="UP001431429">
    <property type="component" value="Unassembled WGS sequence"/>
</dbReference>
<name>A0ABT0UI24_9ACTN</name>
<dbReference type="EMBL" id="JAMQAW010000007">
    <property type="protein sequence ID" value="MCM2388113.1"/>
    <property type="molecule type" value="Genomic_DNA"/>
</dbReference>
<evidence type="ECO:0000256" key="1">
    <source>
        <dbReference type="SAM" id="Phobius"/>
    </source>
</evidence>
<sequence>MNHSAVVLLGIGLVVVVAALTAAGAGKLARLAGADYPAALTRAGAVFAGTLTLAAVITATLTAVL</sequence>
<evidence type="ECO:0000313" key="3">
    <source>
        <dbReference type="Proteomes" id="UP001431429"/>
    </source>
</evidence>
<organism evidence="2 3">
    <name type="scientific">Streptomyces albipurpureus</name>
    <dbReference type="NCBI Taxonomy" id="2897419"/>
    <lineage>
        <taxon>Bacteria</taxon>
        <taxon>Bacillati</taxon>
        <taxon>Actinomycetota</taxon>
        <taxon>Actinomycetes</taxon>
        <taxon>Kitasatosporales</taxon>
        <taxon>Streptomycetaceae</taxon>
        <taxon>Streptomyces</taxon>
    </lineage>
</organism>
<keyword evidence="1" id="KW-0472">Membrane</keyword>